<feature type="active site" description="Proton donor/acceptor" evidence="5">
    <location>
        <position position="84"/>
    </location>
</feature>
<keyword evidence="3" id="KW-0324">Glycolysis</keyword>
<dbReference type="Proteomes" id="UP000297454">
    <property type="component" value="Unassembled WGS sequence"/>
</dbReference>
<proteinExistence type="inferred from homology"/>
<dbReference type="RefSeq" id="WP_134744592.1">
    <property type="nucleotide sequence ID" value="NZ_CP119761.1"/>
</dbReference>
<evidence type="ECO:0000256" key="3">
    <source>
        <dbReference type="ARBA" id="ARBA00023152"/>
    </source>
</evidence>
<evidence type="ECO:0000256" key="2">
    <source>
        <dbReference type="ARBA" id="ARBA00012028"/>
    </source>
</evidence>
<dbReference type="SUPFAM" id="SSF53254">
    <property type="entry name" value="Phosphoglycerate mutase-like"/>
    <property type="match status" value="1"/>
</dbReference>
<evidence type="ECO:0000313" key="9">
    <source>
        <dbReference type="Proteomes" id="UP000297454"/>
    </source>
</evidence>
<feature type="binding site" evidence="6">
    <location>
        <position position="62"/>
    </location>
    <ligand>
        <name>substrate</name>
    </ligand>
</feature>
<keyword evidence="4" id="KW-0413">Isomerase</keyword>
<comment type="caution">
    <text evidence="8">The sequence shown here is derived from an EMBL/GenBank/DDBJ whole genome shotgun (WGS) entry which is preliminary data.</text>
</comment>
<evidence type="ECO:0000256" key="4">
    <source>
        <dbReference type="ARBA" id="ARBA00023235"/>
    </source>
</evidence>
<dbReference type="SMART" id="SM00855">
    <property type="entry name" value="PGAM"/>
    <property type="match status" value="1"/>
</dbReference>
<gene>
    <name evidence="8" type="ORF">EQF91_01690</name>
</gene>
<dbReference type="InterPro" id="IPR005952">
    <property type="entry name" value="Phosphogly_mut1"/>
</dbReference>
<evidence type="ECO:0000256" key="5">
    <source>
        <dbReference type="PIRSR" id="PIRSR613078-1"/>
    </source>
</evidence>
<dbReference type="Gene3D" id="3.40.50.1240">
    <property type="entry name" value="Phosphoglycerate mutase-like"/>
    <property type="match status" value="1"/>
</dbReference>
<dbReference type="InterPro" id="IPR029033">
    <property type="entry name" value="His_PPase_superfam"/>
</dbReference>
<evidence type="ECO:0000313" key="8">
    <source>
        <dbReference type="EMBL" id="TFF67100.1"/>
    </source>
</evidence>
<reference evidence="8 9" key="1">
    <citation type="submission" date="2019-01" db="EMBL/GenBank/DDBJ databases">
        <title>Draft Genome Sequences of Helcococcus ovis Strains Isolated from the Uterus and Vagina of Dairy Cows with Metritis.</title>
        <authorList>
            <person name="Cunha F."/>
            <person name="Jeon S.J."/>
            <person name="Kutzer P."/>
            <person name="Galvao K.N."/>
        </authorList>
    </citation>
    <scope>NUCLEOTIDE SEQUENCE [LARGE SCALE GENOMIC DNA]</scope>
    <source>
        <strain evidence="8 9">KG-37</strain>
    </source>
</reference>
<dbReference type="AlphaFoldDB" id="A0A4R9C3W0"/>
<dbReference type="InterPro" id="IPR013078">
    <property type="entry name" value="His_Pase_superF_clade-1"/>
</dbReference>
<keyword evidence="9" id="KW-1185">Reference proteome</keyword>
<feature type="active site" description="Tele-phosphohistidine intermediate" evidence="5">
    <location>
        <position position="8"/>
    </location>
</feature>
<dbReference type="PANTHER" id="PTHR11931">
    <property type="entry name" value="PHOSPHOGLYCERATE MUTASE"/>
    <property type="match status" value="1"/>
</dbReference>
<dbReference type="PIRSF" id="PIRSF000709">
    <property type="entry name" value="6PFK_2-Ptase"/>
    <property type="match status" value="1"/>
</dbReference>
<dbReference type="CDD" id="cd07067">
    <property type="entry name" value="HP_PGM_like"/>
    <property type="match status" value="1"/>
</dbReference>
<dbReference type="GO" id="GO:0006096">
    <property type="term" value="P:glycolytic process"/>
    <property type="evidence" value="ECO:0007669"/>
    <property type="project" value="UniProtKB-KW"/>
</dbReference>
<dbReference type="Pfam" id="PF00300">
    <property type="entry name" value="His_Phos_1"/>
    <property type="match status" value="1"/>
</dbReference>
<comment type="similarity">
    <text evidence="1">Belongs to the phosphoglycerate mutase family. BPG-dependent PGAM subfamily.</text>
</comment>
<name>A0A4R9C3W0_9FIRM</name>
<dbReference type="EMBL" id="SCFR01000004">
    <property type="protein sequence ID" value="TFF67100.1"/>
    <property type="molecule type" value="Genomic_DNA"/>
</dbReference>
<feature type="binding site" evidence="6">
    <location>
        <begin position="25"/>
        <end position="26"/>
    </location>
    <ligand>
        <name>substrate</name>
    </ligand>
</feature>
<protein>
    <recommendedName>
        <fullName evidence="2">phosphoglycerate mutase (2,3-diphosphoglycerate-dependent)</fullName>
        <ecNumber evidence="2">5.4.2.11</ecNumber>
    </recommendedName>
</protein>
<feature type="binding site" evidence="6">
    <location>
        <begin position="7"/>
        <end position="14"/>
    </location>
    <ligand>
        <name>substrate</name>
    </ligand>
</feature>
<organism evidence="8 9">
    <name type="scientific">Helcococcus ovis</name>
    <dbReference type="NCBI Taxonomy" id="72026"/>
    <lineage>
        <taxon>Bacteria</taxon>
        <taxon>Bacillati</taxon>
        <taxon>Bacillota</taxon>
        <taxon>Tissierellia</taxon>
        <taxon>Tissierellales</taxon>
        <taxon>Peptoniphilaceae</taxon>
        <taxon>Helcococcus</taxon>
    </lineage>
</organism>
<sequence>MQIIFVRHGESEANKLNKNEYTICTGQFDTPLSELGIKQILKLRDNEIFEKFDKLYSSDLIRAYDTALAITSSENIIVDKRLRERSLGAFEGQLVKELKIHPEYSKYFYDEELKHFAHSFVVKAPGGENYADVENRVRLFWEEIKDKNYNKIVIVAHLYTIRVFFKILFNISEEECINYKINNAEPLVVNI</sequence>
<evidence type="ECO:0000256" key="1">
    <source>
        <dbReference type="ARBA" id="ARBA00006717"/>
    </source>
</evidence>
<evidence type="ECO:0000256" key="7">
    <source>
        <dbReference type="PIRSR" id="PIRSR613078-3"/>
    </source>
</evidence>
<evidence type="ECO:0000256" key="6">
    <source>
        <dbReference type="PIRSR" id="PIRSR613078-2"/>
    </source>
</evidence>
<accession>A0A4R9C3W0</accession>
<dbReference type="GO" id="GO:0004619">
    <property type="term" value="F:phosphoglycerate mutase activity"/>
    <property type="evidence" value="ECO:0007669"/>
    <property type="project" value="UniProtKB-EC"/>
</dbReference>
<dbReference type="EC" id="5.4.2.11" evidence="2"/>
<feature type="site" description="Transition state stabilizer" evidence="7">
    <location>
        <position position="157"/>
    </location>
</feature>